<feature type="transmembrane region" description="Helical" evidence="8">
    <location>
        <begin position="190"/>
        <end position="212"/>
    </location>
</feature>
<evidence type="ECO:0000259" key="9">
    <source>
        <dbReference type="PROSITE" id="PS50928"/>
    </source>
</evidence>
<dbReference type="PROSITE" id="PS50928">
    <property type="entry name" value="ABC_TM1"/>
    <property type="match status" value="1"/>
</dbReference>
<evidence type="ECO:0000256" key="4">
    <source>
        <dbReference type="ARBA" id="ARBA00022475"/>
    </source>
</evidence>
<dbReference type="InterPro" id="IPR010065">
    <property type="entry name" value="AA_ABC_transptr_permease_3TM"/>
</dbReference>
<evidence type="ECO:0000256" key="8">
    <source>
        <dbReference type="RuleBase" id="RU363032"/>
    </source>
</evidence>
<feature type="transmembrane region" description="Helical" evidence="8">
    <location>
        <begin position="138"/>
        <end position="160"/>
    </location>
</feature>
<dbReference type="NCBIfam" id="TIGR01726">
    <property type="entry name" value="HEQRo_perm_3TM"/>
    <property type="match status" value="1"/>
</dbReference>
<sequence length="223" mass="24216">MEYTFQFGVVFASLGLLAKGAWLTVQLSAAAMVAGLVFGTLFAVLRGFGGRWADRLIGAYVEVIRNTPFLIQLFLIYFGLPSIGISLDPVTAALIGMSINCAAYTTEIIRAGIMAVPRGQIEAARALAFSTMDIIRHIVLFPALRVAAPALGSQFILVMLGSSVVSTVSAEELTAVGHVLETETFRPFEVYIVVTLIYLAIAFAMKLLFAWLDMAWFARRGRL</sequence>
<evidence type="ECO:0000256" key="2">
    <source>
        <dbReference type="ARBA" id="ARBA00010072"/>
    </source>
</evidence>
<dbReference type="Gene3D" id="1.10.3720.10">
    <property type="entry name" value="MetI-like"/>
    <property type="match status" value="1"/>
</dbReference>
<keyword evidence="4" id="KW-1003">Cell membrane</keyword>
<dbReference type="CDD" id="cd06261">
    <property type="entry name" value="TM_PBP2"/>
    <property type="match status" value="1"/>
</dbReference>
<dbReference type="InterPro" id="IPR000515">
    <property type="entry name" value="MetI-like"/>
</dbReference>
<keyword evidence="5 8" id="KW-0812">Transmembrane</keyword>
<feature type="transmembrane region" description="Helical" evidence="8">
    <location>
        <begin position="30"/>
        <end position="48"/>
    </location>
</feature>
<feature type="transmembrane region" description="Helical" evidence="8">
    <location>
        <begin position="93"/>
        <end position="117"/>
    </location>
</feature>
<comment type="subcellular location">
    <subcellularLocation>
        <location evidence="1">Cell inner membrane</location>
        <topology evidence="1">Multi-pass membrane protein</topology>
    </subcellularLocation>
    <subcellularLocation>
        <location evidence="8">Cell membrane</location>
        <topology evidence="8">Multi-pass membrane protein</topology>
    </subcellularLocation>
</comment>
<evidence type="ECO:0000313" key="11">
    <source>
        <dbReference type="Proteomes" id="UP000677537"/>
    </source>
</evidence>
<evidence type="ECO:0000256" key="3">
    <source>
        <dbReference type="ARBA" id="ARBA00022448"/>
    </source>
</evidence>
<keyword evidence="7 8" id="KW-0472">Membrane</keyword>
<feature type="transmembrane region" description="Helical" evidence="8">
    <location>
        <begin position="69"/>
        <end position="87"/>
    </location>
</feature>
<accession>A0A940N2E4</accession>
<keyword evidence="11" id="KW-1185">Reference proteome</keyword>
<dbReference type="SUPFAM" id="SSF161098">
    <property type="entry name" value="MetI-like"/>
    <property type="match status" value="1"/>
</dbReference>
<dbReference type="InterPro" id="IPR035906">
    <property type="entry name" value="MetI-like_sf"/>
</dbReference>
<proteinExistence type="inferred from homology"/>
<keyword evidence="6 8" id="KW-1133">Transmembrane helix</keyword>
<protein>
    <submittedName>
        <fullName evidence="10">Amino acid ABC transporter permease</fullName>
    </submittedName>
</protein>
<evidence type="ECO:0000313" key="10">
    <source>
        <dbReference type="EMBL" id="MBP0495497.1"/>
    </source>
</evidence>
<dbReference type="Proteomes" id="UP000677537">
    <property type="component" value="Unassembled WGS sequence"/>
</dbReference>
<dbReference type="PANTHER" id="PTHR30614:SF35">
    <property type="entry name" value="ABC TRANSPORTER PERMEASE PROTEIN"/>
    <property type="match status" value="1"/>
</dbReference>
<evidence type="ECO:0000256" key="6">
    <source>
        <dbReference type="ARBA" id="ARBA00022989"/>
    </source>
</evidence>
<dbReference type="PANTHER" id="PTHR30614">
    <property type="entry name" value="MEMBRANE COMPONENT OF AMINO ACID ABC TRANSPORTER"/>
    <property type="match status" value="1"/>
</dbReference>
<evidence type="ECO:0000256" key="7">
    <source>
        <dbReference type="ARBA" id="ARBA00023136"/>
    </source>
</evidence>
<reference evidence="10" key="1">
    <citation type="submission" date="2021-03" db="EMBL/GenBank/DDBJ databases">
        <authorList>
            <person name="So Y."/>
        </authorList>
    </citation>
    <scope>NUCLEOTIDE SEQUENCE</scope>
    <source>
        <strain evidence="10">SG15</strain>
    </source>
</reference>
<dbReference type="GO" id="GO:0043190">
    <property type="term" value="C:ATP-binding cassette (ABC) transporter complex"/>
    <property type="evidence" value="ECO:0007669"/>
    <property type="project" value="InterPro"/>
</dbReference>
<dbReference type="InterPro" id="IPR043429">
    <property type="entry name" value="ArtM/GltK/GlnP/TcyL/YhdX-like"/>
</dbReference>
<comment type="similarity">
    <text evidence="2">Belongs to the binding-protein-dependent transport system permease family. HisMQ subfamily.</text>
</comment>
<dbReference type="RefSeq" id="WP_209376292.1">
    <property type="nucleotide sequence ID" value="NZ_JAGIZA010000017.1"/>
</dbReference>
<evidence type="ECO:0000256" key="5">
    <source>
        <dbReference type="ARBA" id="ARBA00022692"/>
    </source>
</evidence>
<evidence type="ECO:0000256" key="1">
    <source>
        <dbReference type="ARBA" id="ARBA00004429"/>
    </source>
</evidence>
<organism evidence="10 11">
    <name type="scientific">Roseomonas indoligenes</name>
    <dbReference type="NCBI Taxonomy" id="2820811"/>
    <lineage>
        <taxon>Bacteria</taxon>
        <taxon>Pseudomonadati</taxon>
        <taxon>Pseudomonadota</taxon>
        <taxon>Alphaproteobacteria</taxon>
        <taxon>Acetobacterales</taxon>
        <taxon>Roseomonadaceae</taxon>
        <taxon>Roseomonas</taxon>
    </lineage>
</organism>
<name>A0A940N2E4_9PROT</name>
<dbReference type="GO" id="GO:0022857">
    <property type="term" value="F:transmembrane transporter activity"/>
    <property type="evidence" value="ECO:0007669"/>
    <property type="project" value="InterPro"/>
</dbReference>
<dbReference type="Pfam" id="PF00528">
    <property type="entry name" value="BPD_transp_1"/>
    <property type="match status" value="1"/>
</dbReference>
<comment type="caution">
    <text evidence="10">The sequence shown here is derived from an EMBL/GenBank/DDBJ whole genome shotgun (WGS) entry which is preliminary data.</text>
</comment>
<gene>
    <name evidence="10" type="ORF">J5Y10_22115</name>
</gene>
<dbReference type="GO" id="GO:0006865">
    <property type="term" value="P:amino acid transport"/>
    <property type="evidence" value="ECO:0007669"/>
    <property type="project" value="TreeGrafter"/>
</dbReference>
<dbReference type="AlphaFoldDB" id="A0A940N2E4"/>
<keyword evidence="3 8" id="KW-0813">Transport</keyword>
<dbReference type="EMBL" id="JAGIZA010000017">
    <property type="protein sequence ID" value="MBP0495497.1"/>
    <property type="molecule type" value="Genomic_DNA"/>
</dbReference>
<feature type="domain" description="ABC transmembrane type-1" evidence="9">
    <location>
        <begin position="21"/>
        <end position="209"/>
    </location>
</feature>